<comment type="caution">
    <text evidence="1">The sequence shown here is derived from an EMBL/GenBank/DDBJ whole genome shotgun (WGS) entry which is preliminary data.</text>
</comment>
<dbReference type="AlphaFoldDB" id="A0A822ZGR9"/>
<proteinExistence type="predicted"/>
<reference evidence="1 2" key="1">
    <citation type="journal article" date="2020" name="Mol. Biol. Evol.">
        <title>Distinct Expression and Methylation Patterns for Genes with Different Fates following a Single Whole-Genome Duplication in Flowering Plants.</title>
        <authorList>
            <person name="Shi T."/>
            <person name="Rahmani R.S."/>
            <person name="Gugger P.F."/>
            <person name="Wang M."/>
            <person name="Li H."/>
            <person name="Zhang Y."/>
            <person name="Li Z."/>
            <person name="Wang Q."/>
            <person name="Van de Peer Y."/>
            <person name="Marchal K."/>
            <person name="Chen J."/>
        </authorList>
    </citation>
    <scope>NUCLEOTIDE SEQUENCE [LARGE SCALE GENOMIC DNA]</scope>
    <source>
        <tissue evidence="1">Leaf</tissue>
    </source>
</reference>
<evidence type="ECO:0000313" key="2">
    <source>
        <dbReference type="Proteomes" id="UP000607653"/>
    </source>
</evidence>
<keyword evidence="2" id="KW-1185">Reference proteome</keyword>
<organism evidence="1 2">
    <name type="scientific">Nelumbo nucifera</name>
    <name type="common">Sacred lotus</name>
    <dbReference type="NCBI Taxonomy" id="4432"/>
    <lineage>
        <taxon>Eukaryota</taxon>
        <taxon>Viridiplantae</taxon>
        <taxon>Streptophyta</taxon>
        <taxon>Embryophyta</taxon>
        <taxon>Tracheophyta</taxon>
        <taxon>Spermatophyta</taxon>
        <taxon>Magnoliopsida</taxon>
        <taxon>Proteales</taxon>
        <taxon>Nelumbonaceae</taxon>
        <taxon>Nelumbo</taxon>
    </lineage>
</organism>
<protein>
    <submittedName>
        <fullName evidence="1">Uncharacterized protein</fullName>
    </submittedName>
</protein>
<evidence type="ECO:0000313" key="1">
    <source>
        <dbReference type="EMBL" id="DAD42669.1"/>
    </source>
</evidence>
<sequence length="96" mass="10983">MTPFTGLSLISVQTRREGEGEWKNGRMVPFTGLSLISVQSRREGEEWKNGRMAPFTGLPLISVQTRREGEEKWKNGRSGAIYWLVFDFCTDETRGK</sequence>
<accession>A0A822ZGR9</accession>
<dbReference type="Proteomes" id="UP000607653">
    <property type="component" value="Unassembled WGS sequence"/>
</dbReference>
<dbReference type="EMBL" id="DUZY01000006">
    <property type="protein sequence ID" value="DAD42669.1"/>
    <property type="molecule type" value="Genomic_DNA"/>
</dbReference>
<name>A0A822ZGR9_NELNU</name>
<gene>
    <name evidence="1" type="ORF">HUJ06_000899</name>
</gene>